<feature type="transmembrane region" description="Helical" evidence="1">
    <location>
        <begin position="40"/>
        <end position="58"/>
    </location>
</feature>
<dbReference type="AlphaFoldDB" id="A0A067BJ62"/>
<keyword evidence="1" id="KW-0812">Transmembrane</keyword>
<evidence type="ECO:0000313" key="3">
    <source>
        <dbReference type="Proteomes" id="UP000030745"/>
    </source>
</evidence>
<gene>
    <name evidence="2" type="ORF">SPRG_16307</name>
</gene>
<accession>A0A067BJ62</accession>
<name>A0A067BJ62_SAPPC</name>
<reference evidence="2 3" key="1">
    <citation type="journal article" date="2013" name="PLoS Genet.">
        <title>Distinctive expansion of potential virulence genes in the genome of the oomycete fish pathogen Saprolegnia parasitica.</title>
        <authorList>
            <person name="Jiang R.H."/>
            <person name="de Bruijn I."/>
            <person name="Haas B.J."/>
            <person name="Belmonte R."/>
            <person name="Lobach L."/>
            <person name="Christie J."/>
            <person name="van den Ackerveken G."/>
            <person name="Bottin A."/>
            <person name="Bulone V."/>
            <person name="Diaz-Moreno S.M."/>
            <person name="Dumas B."/>
            <person name="Fan L."/>
            <person name="Gaulin E."/>
            <person name="Govers F."/>
            <person name="Grenville-Briggs L.J."/>
            <person name="Horner N.R."/>
            <person name="Levin J.Z."/>
            <person name="Mammella M."/>
            <person name="Meijer H.J."/>
            <person name="Morris P."/>
            <person name="Nusbaum C."/>
            <person name="Oome S."/>
            <person name="Phillips A.J."/>
            <person name="van Rooyen D."/>
            <person name="Rzeszutek E."/>
            <person name="Saraiva M."/>
            <person name="Secombes C.J."/>
            <person name="Seidl M.F."/>
            <person name="Snel B."/>
            <person name="Stassen J.H."/>
            <person name="Sykes S."/>
            <person name="Tripathy S."/>
            <person name="van den Berg H."/>
            <person name="Vega-Arreguin J.C."/>
            <person name="Wawra S."/>
            <person name="Young S.K."/>
            <person name="Zeng Q."/>
            <person name="Dieguez-Uribeondo J."/>
            <person name="Russ C."/>
            <person name="Tyler B.M."/>
            <person name="van West P."/>
        </authorList>
    </citation>
    <scope>NUCLEOTIDE SEQUENCE [LARGE SCALE GENOMIC DNA]</scope>
    <source>
        <strain evidence="2 3">CBS 223.65</strain>
    </source>
</reference>
<keyword evidence="1" id="KW-0472">Membrane</keyword>
<organism evidence="2 3">
    <name type="scientific">Saprolegnia parasitica (strain CBS 223.65)</name>
    <dbReference type="NCBI Taxonomy" id="695850"/>
    <lineage>
        <taxon>Eukaryota</taxon>
        <taxon>Sar</taxon>
        <taxon>Stramenopiles</taxon>
        <taxon>Oomycota</taxon>
        <taxon>Saprolegniomycetes</taxon>
        <taxon>Saprolegniales</taxon>
        <taxon>Saprolegniaceae</taxon>
        <taxon>Saprolegnia</taxon>
    </lineage>
</organism>
<proteinExistence type="predicted"/>
<dbReference type="GeneID" id="24137944"/>
<evidence type="ECO:0000313" key="2">
    <source>
        <dbReference type="EMBL" id="KDO18183.1"/>
    </source>
</evidence>
<dbReference type="RefSeq" id="XP_012211110.1">
    <property type="nucleotide sequence ID" value="XM_012355720.1"/>
</dbReference>
<evidence type="ECO:0000256" key="1">
    <source>
        <dbReference type="SAM" id="Phobius"/>
    </source>
</evidence>
<dbReference type="Proteomes" id="UP000030745">
    <property type="component" value="Unassembled WGS sequence"/>
</dbReference>
<dbReference type="EMBL" id="KK583481">
    <property type="protein sequence ID" value="KDO18183.1"/>
    <property type="molecule type" value="Genomic_DNA"/>
</dbReference>
<protein>
    <submittedName>
        <fullName evidence="2">Uncharacterized protein</fullName>
    </submittedName>
</protein>
<dbReference type="KEGG" id="spar:SPRG_16307"/>
<sequence length="108" mass="12577">MAAKYDAVSPEIRQYLRATLTPVVSIYVHCMHQRRLRAFLLWRMHVATVGMCAAQALVTDRLRTKRLVHGLLRWKLVVTQYARIASYAPEYMHWIARHPSTTLQKACL</sequence>
<keyword evidence="3" id="KW-1185">Reference proteome</keyword>
<dbReference type="VEuPathDB" id="FungiDB:SPRG_16307"/>
<keyword evidence="1" id="KW-1133">Transmembrane helix</keyword>